<accession>A0AA41VZV5</accession>
<evidence type="ECO:0000313" key="3">
    <source>
        <dbReference type="Proteomes" id="UP001177140"/>
    </source>
</evidence>
<protein>
    <submittedName>
        <fullName evidence="2">Uncharacterized protein</fullName>
    </submittedName>
</protein>
<organism evidence="2 3">
    <name type="scientific">Papaver nudicaule</name>
    <name type="common">Iceland poppy</name>
    <dbReference type="NCBI Taxonomy" id="74823"/>
    <lineage>
        <taxon>Eukaryota</taxon>
        <taxon>Viridiplantae</taxon>
        <taxon>Streptophyta</taxon>
        <taxon>Embryophyta</taxon>
        <taxon>Tracheophyta</taxon>
        <taxon>Spermatophyta</taxon>
        <taxon>Magnoliopsida</taxon>
        <taxon>Ranunculales</taxon>
        <taxon>Papaveraceae</taxon>
        <taxon>Papaveroideae</taxon>
        <taxon>Papaver</taxon>
    </lineage>
</organism>
<sequence>MFDFSDLYPLLKLMCGTALSIAHVWLVLVNHMYERLLFWFIGFSIRNGLDKVITRRVLMSVTGLMALVIIEIQSITILTFLISVFVTLVSLVVVTHEKDTSGFTEGVCLCFFASAVVFAWQNIFYHALACFCLSGFAVAAKLLEA</sequence>
<evidence type="ECO:0000313" key="2">
    <source>
        <dbReference type="EMBL" id="MCL7050447.1"/>
    </source>
</evidence>
<reference evidence="2" key="1">
    <citation type="submission" date="2022-03" db="EMBL/GenBank/DDBJ databases">
        <title>A functionally conserved STORR gene fusion in Papaver species that diverged 16.8 million years ago.</title>
        <authorList>
            <person name="Catania T."/>
        </authorList>
    </citation>
    <scope>NUCLEOTIDE SEQUENCE</scope>
    <source>
        <strain evidence="2">S-191538</strain>
    </source>
</reference>
<gene>
    <name evidence="2" type="ORF">MKW94_009124</name>
</gene>
<dbReference type="EMBL" id="JAJJMA010328044">
    <property type="protein sequence ID" value="MCL7050447.1"/>
    <property type="molecule type" value="Genomic_DNA"/>
</dbReference>
<keyword evidence="1" id="KW-1133">Transmembrane helix</keyword>
<keyword evidence="1" id="KW-0472">Membrane</keyword>
<keyword evidence="3" id="KW-1185">Reference proteome</keyword>
<feature type="transmembrane region" description="Helical" evidence="1">
    <location>
        <begin position="76"/>
        <end position="95"/>
    </location>
</feature>
<dbReference type="Proteomes" id="UP001177140">
    <property type="component" value="Unassembled WGS sequence"/>
</dbReference>
<evidence type="ECO:0000256" key="1">
    <source>
        <dbReference type="SAM" id="Phobius"/>
    </source>
</evidence>
<dbReference type="AlphaFoldDB" id="A0AA41VZV5"/>
<comment type="caution">
    <text evidence="2">The sequence shown here is derived from an EMBL/GenBank/DDBJ whole genome shotgun (WGS) entry which is preliminary data.</text>
</comment>
<proteinExistence type="predicted"/>
<keyword evidence="1" id="KW-0812">Transmembrane</keyword>
<feature type="transmembrane region" description="Helical" evidence="1">
    <location>
        <begin position="102"/>
        <end position="120"/>
    </location>
</feature>
<name>A0AA41VZV5_PAPNU</name>